<reference evidence="8" key="1">
    <citation type="submission" date="2020-10" db="EMBL/GenBank/DDBJ databases">
        <authorList>
            <person name="Gilroy R."/>
        </authorList>
    </citation>
    <scope>NUCLEOTIDE SEQUENCE</scope>
    <source>
        <strain evidence="8">CHK195-26880</strain>
    </source>
</reference>
<evidence type="ECO:0000313" key="8">
    <source>
        <dbReference type="EMBL" id="HIT37389.1"/>
    </source>
</evidence>
<keyword evidence="4" id="KW-0233">DNA recombination</keyword>
<dbReference type="InterPro" id="IPR002104">
    <property type="entry name" value="Integrase_catalytic"/>
</dbReference>
<feature type="domain" description="Core-binding (CB)" evidence="7">
    <location>
        <begin position="61"/>
        <end position="145"/>
    </location>
</feature>
<name>A0A9D1KBB1_9FIRM</name>
<dbReference type="GO" id="GO:0015074">
    <property type="term" value="P:DNA integration"/>
    <property type="evidence" value="ECO:0007669"/>
    <property type="project" value="UniProtKB-KW"/>
</dbReference>
<comment type="similarity">
    <text evidence="1">Belongs to the 'phage' integrase family.</text>
</comment>
<dbReference type="PROSITE" id="PS51900">
    <property type="entry name" value="CB"/>
    <property type="match status" value="1"/>
</dbReference>
<proteinExistence type="inferred from homology"/>
<comment type="caution">
    <text evidence="8">The sequence shown here is derived from an EMBL/GenBank/DDBJ whole genome shotgun (WGS) entry which is preliminary data.</text>
</comment>
<evidence type="ECO:0000256" key="3">
    <source>
        <dbReference type="ARBA" id="ARBA00023125"/>
    </source>
</evidence>
<dbReference type="EMBL" id="DVKQ01000031">
    <property type="protein sequence ID" value="HIT37389.1"/>
    <property type="molecule type" value="Genomic_DNA"/>
</dbReference>
<dbReference type="InterPro" id="IPR010998">
    <property type="entry name" value="Integrase_recombinase_N"/>
</dbReference>
<dbReference type="InterPro" id="IPR013762">
    <property type="entry name" value="Integrase-like_cat_sf"/>
</dbReference>
<dbReference type="InterPro" id="IPR044068">
    <property type="entry name" value="CB"/>
</dbReference>
<evidence type="ECO:0000259" key="7">
    <source>
        <dbReference type="PROSITE" id="PS51900"/>
    </source>
</evidence>
<feature type="domain" description="Tyr recombinase" evidence="6">
    <location>
        <begin position="170"/>
        <end position="414"/>
    </location>
</feature>
<dbReference type="AlphaFoldDB" id="A0A9D1KBB1"/>
<dbReference type="InterPro" id="IPR050090">
    <property type="entry name" value="Tyrosine_recombinase_XerCD"/>
</dbReference>
<dbReference type="SUPFAM" id="SSF56349">
    <property type="entry name" value="DNA breaking-rejoining enzymes"/>
    <property type="match status" value="1"/>
</dbReference>
<protein>
    <submittedName>
        <fullName evidence="8">Tyrosine-type recombinase/integrase</fullName>
    </submittedName>
</protein>
<organism evidence="8 9">
    <name type="scientific">Candidatus Onthousia faecipullorum</name>
    <dbReference type="NCBI Taxonomy" id="2840887"/>
    <lineage>
        <taxon>Bacteria</taxon>
        <taxon>Bacillati</taxon>
        <taxon>Bacillota</taxon>
        <taxon>Bacilli</taxon>
        <taxon>Candidatus Onthousia</taxon>
    </lineage>
</organism>
<evidence type="ECO:0000313" key="9">
    <source>
        <dbReference type="Proteomes" id="UP000886833"/>
    </source>
</evidence>
<evidence type="ECO:0000256" key="1">
    <source>
        <dbReference type="ARBA" id="ARBA00008857"/>
    </source>
</evidence>
<evidence type="ECO:0000256" key="4">
    <source>
        <dbReference type="ARBA" id="ARBA00023172"/>
    </source>
</evidence>
<dbReference type="Gene3D" id="1.10.443.10">
    <property type="entry name" value="Intergrase catalytic core"/>
    <property type="match status" value="1"/>
</dbReference>
<dbReference type="PROSITE" id="PS51898">
    <property type="entry name" value="TYR_RECOMBINASE"/>
    <property type="match status" value="1"/>
</dbReference>
<keyword evidence="2" id="KW-0229">DNA integration</keyword>
<accession>A0A9D1KBB1</accession>
<evidence type="ECO:0000256" key="5">
    <source>
        <dbReference type="PROSITE-ProRule" id="PRU01248"/>
    </source>
</evidence>
<gene>
    <name evidence="8" type="ORF">IAB59_02775</name>
</gene>
<sequence>MVSVRKRGKVYEYRIEIASIDGVRKWLTKSGFKTRQEALHEGAIAYNEYYQCGKKQKQKDMSYADYLDYWIDNYCNFNLKYSTIVTYLNIIKLYLKPRLGMYKLSQLDSQMLQEFINDLYVEKNLSKWYLKGILKTIKGSLKYACYTVNFINDNPAERVHIPRYEVVCGDPAHIFTQEEIERILDRFKDVHYIYYSFLTAYYTGLRVSEVFGLTWDCIDFEKKTLTVNKNIIKKNKEGLPKKYVISKGHSVENWFYGSCKNPQSNRTISIGDTLVKALKEYKKEQEEYKKFYGDSYLKHYEKKVINEYTKREEIIIVDAKAELELNLKEAQLIFVKPNGQFRGTETVRHAFKVINYELGIPCRFHDFRDTHATRLIENGADIKAVSKRLGHSTIQTTYNIYVRITEKMETDTVDRFENYTNSLDIPAITKLEYLD</sequence>
<dbReference type="GO" id="GO:0003677">
    <property type="term" value="F:DNA binding"/>
    <property type="evidence" value="ECO:0007669"/>
    <property type="project" value="UniProtKB-UniRule"/>
</dbReference>
<dbReference type="PANTHER" id="PTHR30349:SF64">
    <property type="entry name" value="PROPHAGE INTEGRASE INTD-RELATED"/>
    <property type="match status" value="1"/>
</dbReference>
<evidence type="ECO:0000256" key="2">
    <source>
        <dbReference type="ARBA" id="ARBA00022908"/>
    </source>
</evidence>
<dbReference type="Pfam" id="PF00589">
    <property type="entry name" value="Phage_integrase"/>
    <property type="match status" value="1"/>
</dbReference>
<dbReference type="InterPro" id="IPR004107">
    <property type="entry name" value="Integrase_SAM-like_N"/>
</dbReference>
<reference evidence="8" key="2">
    <citation type="journal article" date="2021" name="PeerJ">
        <title>Extensive microbial diversity within the chicken gut microbiome revealed by metagenomics and culture.</title>
        <authorList>
            <person name="Gilroy R."/>
            <person name="Ravi A."/>
            <person name="Getino M."/>
            <person name="Pursley I."/>
            <person name="Horton D.L."/>
            <person name="Alikhan N.F."/>
            <person name="Baker D."/>
            <person name="Gharbi K."/>
            <person name="Hall N."/>
            <person name="Watson M."/>
            <person name="Adriaenssens E.M."/>
            <person name="Foster-Nyarko E."/>
            <person name="Jarju S."/>
            <person name="Secka A."/>
            <person name="Antonio M."/>
            <person name="Oren A."/>
            <person name="Chaudhuri R.R."/>
            <person name="La Ragione R."/>
            <person name="Hildebrand F."/>
            <person name="Pallen M.J."/>
        </authorList>
    </citation>
    <scope>NUCLEOTIDE SEQUENCE</scope>
    <source>
        <strain evidence="8">CHK195-26880</strain>
    </source>
</reference>
<dbReference type="GO" id="GO:0006310">
    <property type="term" value="P:DNA recombination"/>
    <property type="evidence" value="ECO:0007669"/>
    <property type="project" value="UniProtKB-KW"/>
</dbReference>
<dbReference type="Gene3D" id="1.10.150.130">
    <property type="match status" value="1"/>
</dbReference>
<dbReference type="InterPro" id="IPR011010">
    <property type="entry name" value="DNA_brk_join_enz"/>
</dbReference>
<evidence type="ECO:0000259" key="6">
    <source>
        <dbReference type="PROSITE" id="PS51898"/>
    </source>
</evidence>
<dbReference type="Proteomes" id="UP000886833">
    <property type="component" value="Unassembled WGS sequence"/>
</dbReference>
<dbReference type="CDD" id="cd01189">
    <property type="entry name" value="INT_ICEBs1_C_like"/>
    <property type="match status" value="1"/>
</dbReference>
<keyword evidence="3 5" id="KW-0238">DNA-binding</keyword>
<dbReference type="Pfam" id="PF14659">
    <property type="entry name" value="Phage_int_SAM_3"/>
    <property type="match status" value="1"/>
</dbReference>
<dbReference type="PANTHER" id="PTHR30349">
    <property type="entry name" value="PHAGE INTEGRASE-RELATED"/>
    <property type="match status" value="1"/>
</dbReference>